<proteinExistence type="inferred from homology"/>
<evidence type="ECO:0000313" key="6">
    <source>
        <dbReference type="EMBL" id="CAG9830652.1"/>
    </source>
</evidence>
<organism evidence="6 7">
    <name type="scientific">Diabrotica balteata</name>
    <name type="common">Banded cucumber beetle</name>
    <dbReference type="NCBI Taxonomy" id="107213"/>
    <lineage>
        <taxon>Eukaryota</taxon>
        <taxon>Metazoa</taxon>
        <taxon>Ecdysozoa</taxon>
        <taxon>Arthropoda</taxon>
        <taxon>Hexapoda</taxon>
        <taxon>Insecta</taxon>
        <taxon>Pterygota</taxon>
        <taxon>Neoptera</taxon>
        <taxon>Endopterygota</taxon>
        <taxon>Coleoptera</taxon>
        <taxon>Polyphaga</taxon>
        <taxon>Cucujiformia</taxon>
        <taxon>Chrysomeloidea</taxon>
        <taxon>Chrysomelidae</taxon>
        <taxon>Galerucinae</taxon>
        <taxon>Diabroticina</taxon>
        <taxon>Diabroticites</taxon>
        <taxon>Diabrotica</taxon>
    </lineage>
</organism>
<dbReference type="AlphaFoldDB" id="A0A9N9SW79"/>
<dbReference type="EC" id="2.4.1.17" evidence="5"/>
<dbReference type="Gene3D" id="3.40.50.2000">
    <property type="entry name" value="Glycogen Phosphorylase B"/>
    <property type="match status" value="1"/>
</dbReference>
<reference evidence="6" key="1">
    <citation type="submission" date="2022-01" db="EMBL/GenBank/DDBJ databases">
        <authorList>
            <person name="King R."/>
        </authorList>
    </citation>
    <scope>NUCLEOTIDE SEQUENCE</scope>
</reference>
<keyword evidence="5" id="KW-0812">Transmembrane</keyword>
<dbReference type="EMBL" id="OU898278">
    <property type="protein sequence ID" value="CAG9830652.1"/>
    <property type="molecule type" value="Genomic_DNA"/>
</dbReference>
<dbReference type="Pfam" id="PF00201">
    <property type="entry name" value="UDPGT"/>
    <property type="match status" value="1"/>
</dbReference>
<dbReference type="InterPro" id="IPR035595">
    <property type="entry name" value="UDP_glycos_trans_CS"/>
</dbReference>
<evidence type="ECO:0000313" key="7">
    <source>
        <dbReference type="Proteomes" id="UP001153709"/>
    </source>
</evidence>
<keyword evidence="5" id="KW-0732">Signal</keyword>
<keyword evidence="3 4" id="KW-0808">Transferase</keyword>
<accession>A0A9N9SW79</accession>
<evidence type="ECO:0000256" key="4">
    <source>
        <dbReference type="RuleBase" id="RU003718"/>
    </source>
</evidence>
<feature type="signal peptide" evidence="5">
    <location>
        <begin position="1"/>
        <end position="23"/>
    </location>
</feature>
<dbReference type="SUPFAM" id="SSF53756">
    <property type="entry name" value="UDP-Glycosyltransferase/glycogen phosphorylase"/>
    <property type="match status" value="1"/>
</dbReference>
<evidence type="ECO:0000256" key="2">
    <source>
        <dbReference type="ARBA" id="ARBA00022676"/>
    </source>
</evidence>
<feature type="transmembrane region" description="Helical" evidence="5">
    <location>
        <begin position="475"/>
        <end position="499"/>
    </location>
</feature>
<name>A0A9N9SW79_DIABA</name>
<comment type="similarity">
    <text evidence="1 4">Belongs to the UDP-glycosyltransferase family.</text>
</comment>
<comment type="catalytic activity">
    <reaction evidence="5">
        <text>glucuronate acceptor + UDP-alpha-D-glucuronate = acceptor beta-D-glucuronoside + UDP + H(+)</text>
        <dbReference type="Rhea" id="RHEA:21032"/>
        <dbReference type="ChEBI" id="CHEBI:15378"/>
        <dbReference type="ChEBI" id="CHEBI:58052"/>
        <dbReference type="ChEBI" id="CHEBI:58223"/>
        <dbReference type="ChEBI" id="CHEBI:132367"/>
        <dbReference type="ChEBI" id="CHEBI:132368"/>
        <dbReference type="EC" id="2.4.1.17"/>
    </reaction>
</comment>
<evidence type="ECO:0000256" key="5">
    <source>
        <dbReference type="RuleBase" id="RU362059"/>
    </source>
</evidence>
<keyword evidence="7" id="KW-1185">Reference proteome</keyword>
<gene>
    <name evidence="6" type="ORF">DIABBA_LOCUS4342</name>
</gene>
<dbReference type="CDD" id="cd03784">
    <property type="entry name" value="GT1_Gtf-like"/>
    <property type="match status" value="1"/>
</dbReference>
<dbReference type="PROSITE" id="PS00375">
    <property type="entry name" value="UDPGT"/>
    <property type="match status" value="1"/>
</dbReference>
<dbReference type="PANTHER" id="PTHR48043">
    <property type="entry name" value="EG:EG0003.4 PROTEIN-RELATED"/>
    <property type="match status" value="1"/>
</dbReference>
<dbReference type="GO" id="GO:0015020">
    <property type="term" value="F:glucuronosyltransferase activity"/>
    <property type="evidence" value="ECO:0007669"/>
    <property type="project" value="UniProtKB-EC"/>
</dbReference>
<dbReference type="InterPro" id="IPR002213">
    <property type="entry name" value="UDP_glucos_trans"/>
</dbReference>
<keyword evidence="5" id="KW-0472">Membrane</keyword>
<dbReference type="FunFam" id="3.40.50.2000:FF:000050">
    <property type="entry name" value="UDP-glucuronosyltransferase"/>
    <property type="match status" value="1"/>
</dbReference>
<dbReference type="PANTHER" id="PTHR48043:SF159">
    <property type="entry name" value="EG:EG0003.4 PROTEIN-RELATED"/>
    <property type="match status" value="1"/>
</dbReference>
<sequence>MRERRHLFLILLVLFILGQVTNGYKVLLVFPAPAKSHYMLGNALAKGLVAAGHDVTMIAYFEEKNPPPGGTYTNVLLNGSEKVFNKDFNFLDLEHIPTTLAIHLTDHKGIILTKTMLEHQNVKELLALNQRFDAIVMEQFCNDAIKGLGWYYDAPVILFSPIGANFWVNNLVGNPNPLSYVPDLHLEYSENMTLLQRVKNTLMMLVRILNQQIYYFPAQREILAQAFPGSPSLEELMTNVSLILLNSHESTNQPVPLVPNMINVGGMHISPGRGLPQDLKVIMDSANKGIVYFSMGSNIDPAKMKEEISTAIFSALGKLPYKVLIKWHKDVPEKSNNIVIRQWFPQQDVLAHPNMKLFITHGGLLSTLETIYYGVPVLTLPIFGDQKMNAAKAEAAGYGLSMTFSTITEQGLSKALNEILNNKKYTENARLRSTLMHDRIHKPLDTAVYWVEYVIRNKGAPHLRVVAVNMPFYEYFLLDVIALLVLGFSGVFTLVYITCKKICCSRKSKKFKNE</sequence>
<protein>
    <recommendedName>
        <fullName evidence="5">UDP-glucuronosyltransferase</fullName>
        <ecNumber evidence="5">2.4.1.17</ecNumber>
    </recommendedName>
</protein>
<feature type="chain" id="PRO_5040536410" description="UDP-glucuronosyltransferase" evidence="5">
    <location>
        <begin position="24"/>
        <end position="514"/>
    </location>
</feature>
<comment type="subcellular location">
    <subcellularLocation>
        <location evidence="5">Membrane</location>
        <topology evidence="5">Single-pass membrane protein</topology>
    </subcellularLocation>
</comment>
<dbReference type="InterPro" id="IPR050271">
    <property type="entry name" value="UDP-glycosyltransferase"/>
</dbReference>
<keyword evidence="5" id="KW-1133">Transmembrane helix</keyword>
<dbReference type="OrthoDB" id="5835829at2759"/>
<evidence type="ECO:0000256" key="3">
    <source>
        <dbReference type="ARBA" id="ARBA00022679"/>
    </source>
</evidence>
<evidence type="ECO:0000256" key="1">
    <source>
        <dbReference type="ARBA" id="ARBA00009995"/>
    </source>
</evidence>
<keyword evidence="2 4" id="KW-0328">Glycosyltransferase</keyword>
<dbReference type="Proteomes" id="UP001153709">
    <property type="component" value="Chromosome 3"/>
</dbReference>
<dbReference type="GO" id="GO:0016020">
    <property type="term" value="C:membrane"/>
    <property type="evidence" value="ECO:0007669"/>
    <property type="project" value="UniProtKB-SubCell"/>
</dbReference>